<accession>A0A1G7S5R3</accession>
<proteinExistence type="predicted"/>
<organism evidence="2 3">
    <name type="scientific">Lentzea fradiae</name>
    <dbReference type="NCBI Taxonomy" id="200378"/>
    <lineage>
        <taxon>Bacteria</taxon>
        <taxon>Bacillati</taxon>
        <taxon>Actinomycetota</taxon>
        <taxon>Actinomycetes</taxon>
        <taxon>Pseudonocardiales</taxon>
        <taxon>Pseudonocardiaceae</taxon>
        <taxon>Lentzea</taxon>
    </lineage>
</organism>
<gene>
    <name evidence="2" type="ORF">SAMN05216553_10662</name>
</gene>
<dbReference type="Pfam" id="PF00144">
    <property type="entry name" value="Beta-lactamase"/>
    <property type="match status" value="1"/>
</dbReference>
<feature type="domain" description="Beta-lactamase-related" evidence="1">
    <location>
        <begin position="7"/>
        <end position="322"/>
    </location>
</feature>
<reference evidence="3" key="1">
    <citation type="submission" date="2016-10" db="EMBL/GenBank/DDBJ databases">
        <authorList>
            <person name="Varghese N."/>
            <person name="Submissions S."/>
        </authorList>
    </citation>
    <scope>NUCLEOTIDE SEQUENCE [LARGE SCALE GENOMIC DNA]</scope>
    <source>
        <strain evidence="3">CGMCC 4.3506</strain>
    </source>
</reference>
<dbReference type="Gene3D" id="3.40.710.10">
    <property type="entry name" value="DD-peptidase/beta-lactamase superfamily"/>
    <property type="match status" value="1"/>
</dbReference>
<evidence type="ECO:0000313" key="3">
    <source>
        <dbReference type="Proteomes" id="UP000199623"/>
    </source>
</evidence>
<evidence type="ECO:0000313" key="2">
    <source>
        <dbReference type="EMBL" id="SDG18338.1"/>
    </source>
</evidence>
<keyword evidence="3" id="KW-1185">Reference proteome</keyword>
<dbReference type="EMBL" id="FNCC01000006">
    <property type="protein sequence ID" value="SDG18338.1"/>
    <property type="molecule type" value="Genomic_DNA"/>
</dbReference>
<dbReference type="InterPro" id="IPR050491">
    <property type="entry name" value="AmpC-like"/>
</dbReference>
<dbReference type="PANTHER" id="PTHR46825:SF9">
    <property type="entry name" value="BETA-LACTAMASE-RELATED DOMAIN-CONTAINING PROTEIN"/>
    <property type="match status" value="1"/>
</dbReference>
<dbReference type="Proteomes" id="UP000199623">
    <property type="component" value="Unassembled WGS sequence"/>
</dbReference>
<name>A0A1G7S5R3_9PSEU</name>
<dbReference type="PANTHER" id="PTHR46825">
    <property type="entry name" value="D-ALANYL-D-ALANINE-CARBOXYPEPTIDASE/ENDOPEPTIDASE AMPH"/>
    <property type="match status" value="1"/>
</dbReference>
<evidence type="ECO:0000259" key="1">
    <source>
        <dbReference type="Pfam" id="PF00144"/>
    </source>
</evidence>
<protein>
    <submittedName>
        <fullName evidence="2">CubicO group peptidase, beta-lactamase class C family</fullName>
    </submittedName>
</protein>
<dbReference type="AlphaFoldDB" id="A0A1G7S5R3"/>
<dbReference type="InterPro" id="IPR001466">
    <property type="entry name" value="Beta-lactam-related"/>
</dbReference>
<dbReference type="STRING" id="200378.SAMN05216553_10662"/>
<sequence>MELSSEWLAGLLAEHGVVGAQVAVLHEDEITDFSAGVLNKDTGEEVTTDSIFQIGSITKVWTATLVQELVNEGLLDLDWPVREVLPEFRLADEEAARVITPRHLLTHTAGFDGDLFHDTGNGPDMLERYVERMADTEQRTPPGELYTYCNSGFVVLGRIVEVLRGRRFTAVLRERLVDRLGLPTAAVSHAEYAHQRCASGHLGDDDLRPVEKPMVEGDTPAGSVLAMSARDLLEFVRLHLGTTEFDVMRETQVVPPDFGQGGRQGLGWVLHDYDGGVTGIGHNGTTRGFQAHLRVIPAAGLAVALLTNGGGSLPVAREVFRQVLGEHAGVRLRPLPAPPASPVPIAMDRVVGVYRSAGLDLHVAEGTGGRVTVRFEQRGDTFRGLLDESEREFTGLRDDALIAVEPRGGYHSVVVLCGRDEQDRVKWVHFGRAATRM</sequence>
<dbReference type="SUPFAM" id="SSF56601">
    <property type="entry name" value="beta-lactamase/transpeptidase-like"/>
    <property type="match status" value="1"/>
</dbReference>
<dbReference type="RefSeq" id="WP_176946757.1">
    <property type="nucleotide sequence ID" value="NZ_FNCC01000006.1"/>
</dbReference>
<dbReference type="InterPro" id="IPR012338">
    <property type="entry name" value="Beta-lactam/transpept-like"/>
</dbReference>